<keyword evidence="2" id="KW-0802">TPR repeat</keyword>
<dbReference type="PROSITE" id="PS50005">
    <property type="entry name" value="TPR"/>
    <property type="match status" value="2"/>
</dbReference>
<dbReference type="InterPro" id="IPR011990">
    <property type="entry name" value="TPR-like_helical_dom_sf"/>
</dbReference>
<organism evidence="4">
    <name type="scientific">hydrothermal vent metagenome</name>
    <dbReference type="NCBI Taxonomy" id="652676"/>
    <lineage>
        <taxon>unclassified sequences</taxon>
        <taxon>metagenomes</taxon>
        <taxon>ecological metagenomes</taxon>
    </lineage>
</organism>
<evidence type="ECO:0000256" key="2">
    <source>
        <dbReference type="ARBA" id="ARBA00022803"/>
    </source>
</evidence>
<dbReference type="Pfam" id="PF13431">
    <property type="entry name" value="TPR_17"/>
    <property type="match status" value="1"/>
</dbReference>
<protein>
    <submittedName>
        <fullName evidence="4">Uncharacterized protein</fullName>
    </submittedName>
</protein>
<evidence type="ECO:0000256" key="3">
    <source>
        <dbReference type="SAM" id="MobiDB-lite"/>
    </source>
</evidence>
<evidence type="ECO:0000313" key="4">
    <source>
        <dbReference type="EMBL" id="VAX22444.1"/>
    </source>
</evidence>
<dbReference type="EMBL" id="UOGE01000076">
    <property type="protein sequence ID" value="VAX22444.1"/>
    <property type="molecule type" value="Genomic_DNA"/>
</dbReference>
<dbReference type="SMART" id="SM00028">
    <property type="entry name" value="TPR"/>
    <property type="match status" value="5"/>
</dbReference>
<dbReference type="PANTHER" id="PTHR44858">
    <property type="entry name" value="TETRATRICOPEPTIDE REPEAT PROTEIN 6"/>
    <property type="match status" value="1"/>
</dbReference>
<evidence type="ECO:0000256" key="1">
    <source>
        <dbReference type="ARBA" id="ARBA00022737"/>
    </source>
</evidence>
<dbReference type="SUPFAM" id="SSF48452">
    <property type="entry name" value="TPR-like"/>
    <property type="match status" value="1"/>
</dbReference>
<dbReference type="Gene3D" id="1.25.40.10">
    <property type="entry name" value="Tetratricopeptide repeat domain"/>
    <property type="match status" value="1"/>
</dbReference>
<feature type="non-terminal residue" evidence="4">
    <location>
        <position position="1"/>
    </location>
</feature>
<dbReference type="InterPro" id="IPR019734">
    <property type="entry name" value="TPR_rpt"/>
</dbReference>
<proteinExistence type="predicted"/>
<dbReference type="AlphaFoldDB" id="A0A3B1CEE2"/>
<dbReference type="PANTHER" id="PTHR44858:SF1">
    <property type="entry name" value="UDP-N-ACETYLGLUCOSAMINE--PEPTIDE N-ACETYLGLUCOSAMINYLTRANSFERASE SPINDLY-RELATED"/>
    <property type="match status" value="1"/>
</dbReference>
<gene>
    <name evidence="4" type="ORF">MNBD_NITROSPINAE02-370</name>
</gene>
<name>A0A3B1CEE2_9ZZZZ</name>
<reference evidence="4" key="1">
    <citation type="submission" date="2018-06" db="EMBL/GenBank/DDBJ databases">
        <authorList>
            <person name="Zhirakovskaya E."/>
        </authorList>
    </citation>
    <scope>NUCLEOTIDE SEQUENCE</scope>
</reference>
<feature type="compositionally biased region" description="Basic and acidic residues" evidence="3">
    <location>
        <begin position="297"/>
        <end position="308"/>
    </location>
</feature>
<accession>A0A3B1CEE2</accession>
<feature type="region of interest" description="Disordered" evidence="3">
    <location>
        <begin position="289"/>
        <end position="308"/>
    </location>
</feature>
<sequence>KQLRADGFKGVDSALKSFELIIARDQGFVPAYISAADAYLLKYEFSKKKNKTWLNRAYSLLSAAIERDGDSHVAFFKRAITRFNLGQMDRGVRDVKKAMEIRPDYLDARILYLQHLLSIKDKAKARKFARSSLKIFPDNPAPMKFFGDVFFREGVYEDAVFFYKKVLERVRKAPNTYMLLGESYSHLKKSKEAIAAYKKGLGLKPDMIEARFSLGRSLTDAGQLKEAIGQYKMYLVKNPKHVSTLNNLAILYEKTGQNQKAKLAWLKLKEATHDRLYVERAERHLYGLLHSAKKKRPATDDEKSKKKE</sequence>
<dbReference type="InterPro" id="IPR050498">
    <property type="entry name" value="Ycf3"/>
</dbReference>
<keyword evidence="1" id="KW-0677">Repeat</keyword>
<dbReference type="Pfam" id="PF12895">
    <property type="entry name" value="ANAPC3"/>
    <property type="match status" value="1"/>
</dbReference>